<gene>
    <name evidence="11" type="primary">APC5</name>
    <name evidence="11" type="ORF">CU097_014194</name>
</gene>
<protein>
    <recommendedName>
        <fullName evidence="2">Anaphase-promoting complex subunit 5</fullName>
    </recommendedName>
    <alternativeName>
        <fullName evidence="7">Cyclosome subunit 5</fullName>
    </alternativeName>
</protein>
<reference evidence="11 12" key="1">
    <citation type="journal article" date="2018" name="G3 (Bethesda)">
        <title>Phylogenetic and Phylogenomic Definition of Rhizopus Species.</title>
        <authorList>
            <person name="Gryganskyi A.P."/>
            <person name="Golan J."/>
            <person name="Dolatabadi S."/>
            <person name="Mondo S."/>
            <person name="Robb S."/>
            <person name="Idnurm A."/>
            <person name="Muszewska A."/>
            <person name="Steczkiewicz K."/>
            <person name="Masonjones S."/>
            <person name="Liao H.L."/>
            <person name="Gajdeczka M.T."/>
            <person name="Anike F."/>
            <person name="Vuek A."/>
            <person name="Anishchenko I.M."/>
            <person name="Voigt K."/>
            <person name="de Hoog G.S."/>
            <person name="Smith M.E."/>
            <person name="Heitman J."/>
            <person name="Vilgalys R."/>
            <person name="Stajich J.E."/>
        </authorList>
    </citation>
    <scope>NUCLEOTIDE SEQUENCE [LARGE SCALE GENOMIC DNA]</scope>
    <source>
        <strain evidence="11 12">CBS 357.93</strain>
    </source>
</reference>
<dbReference type="SUPFAM" id="SSF55718">
    <property type="entry name" value="SCP-like"/>
    <property type="match status" value="1"/>
</dbReference>
<feature type="domain" description="SCP2" evidence="9">
    <location>
        <begin position="31"/>
        <end position="127"/>
    </location>
</feature>
<accession>A0A367K6Y0</accession>
<evidence type="ECO:0000259" key="9">
    <source>
        <dbReference type="Pfam" id="PF02036"/>
    </source>
</evidence>
<evidence type="ECO:0000313" key="11">
    <source>
        <dbReference type="EMBL" id="RCH97983.1"/>
    </source>
</evidence>
<dbReference type="Pfam" id="PF02036">
    <property type="entry name" value="SCP2"/>
    <property type="match status" value="1"/>
</dbReference>
<dbReference type="AlphaFoldDB" id="A0A367K6Y0"/>
<comment type="caution">
    <text evidence="11">The sequence shown here is derived from an EMBL/GenBank/DDBJ whole genome shotgun (WGS) entry which is preliminary data.</text>
</comment>
<dbReference type="GO" id="GO:0005680">
    <property type="term" value="C:anaphase-promoting complex"/>
    <property type="evidence" value="ECO:0007669"/>
    <property type="project" value="InterPro"/>
</dbReference>
<dbReference type="OrthoDB" id="2504561at2759"/>
<dbReference type="STRING" id="86630.A0A367K6Y0"/>
<dbReference type="GO" id="GO:0031145">
    <property type="term" value="P:anaphase-promoting complex-dependent catabolic process"/>
    <property type="evidence" value="ECO:0007669"/>
    <property type="project" value="TreeGrafter"/>
</dbReference>
<dbReference type="InterPro" id="IPR036527">
    <property type="entry name" value="SCP2_sterol-bd_dom_sf"/>
</dbReference>
<keyword evidence="4" id="KW-0498">Mitosis</keyword>
<evidence type="ECO:0000256" key="3">
    <source>
        <dbReference type="ARBA" id="ARBA00022618"/>
    </source>
</evidence>
<dbReference type="GO" id="GO:0045842">
    <property type="term" value="P:positive regulation of mitotic metaphase/anaphase transition"/>
    <property type="evidence" value="ECO:0007669"/>
    <property type="project" value="TreeGrafter"/>
</dbReference>
<dbReference type="EMBL" id="PJQL01000233">
    <property type="protein sequence ID" value="RCH97983.1"/>
    <property type="molecule type" value="Genomic_DNA"/>
</dbReference>
<feature type="domain" description="Anaphase-promoting complex subunit 5" evidence="10">
    <location>
        <begin position="330"/>
        <end position="416"/>
    </location>
</feature>
<evidence type="ECO:0000256" key="2">
    <source>
        <dbReference type="ARBA" id="ARBA00016066"/>
    </source>
</evidence>
<evidence type="ECO:0000259" key="10">
    <source>
        <dbReference type="Pfam" id="PF12862"/>
    </source>
</evidence>
<dbReference type="Proteomes" id="UP000252139">
    <property type="component" value="Unassembled WGS sequence"/>
</dbReference>
<comment type="function">
    <text evidence="8">Component of the anaphase promoting complex/cyclosome (APC/C), a cell cycle-regulated E3 ubiquitin ligase that controls progression through mitosis and the G1 phase of the cell cycle. The APC/C complex acts by mediating ubiquitination and subsequent degradation of target proteins: it mainly mediates the formation of 'Lys-11'-linked polyubiquitin chains and, to a lower extent, the formation of 'Lys-48'- and 'Lys-63'-linked polyubiquitin chains. The APC/C complex catalyzes assembly of branched 'Lys-11'-/'Lys-48'-linked branched ubiquitin chains on target proteins.</text>
</comment>
<keyword evidence="12" id="KW-1185">Reference proteome</keyword>
<dbReference type="PANTHER" id="PTHR12830:SF9">
    <property type="entry name" value="ANAPHASE-PROMOTING COMPLEX SUBUNIT 5"/>
    <property type="match status" value="1"/>
</dbReference>
<dbReference type="GO" id="GO:0051301">
    <property type="term" value="P:cell division"/>
    <property type="evidence" value="ECO:0007669"/>
    <property type="project" value="UniProtKB-KW"/>
</dbReference>
<keyword evidence="3" id="KW-0132">Cell division</keyword>
<name>A0A367K6Y0_RHIAZ</name>
<dbReference type="Pfam" id="PF12862">
    <property type="entry name" value="ANAPC5"/>
    <property type="match status" value="1"/>
</dbReference>
<dbReference type="InterPro" id="IPR037679">
    <property type="entry name" value="Apc5"/>
</dbReference>
<dbReference type="InterPro" id="IPR026000">
    <property type="entry name" value="Apc5_dom"/>
</dbReference>
<evidence type="ECO:0000256" key="6">
    <source>
        <dbReference type="ARBA" id="ARBA00023306"/>
    </source>
</evidence>
<comment type="similarity">
    <text evidence="1">Belongs to the APC5 family.</text>
</comment>
<proteinExistence type="inferred from homology"/>
<evidence type="ECO:0000256" key="8">
    <source>
        <dbReference type="ARBA" id="ARBA00045696"/>
    </source>
</evidence>
<dbReference type="SUPFAM" id="SSF48452">
    <property type="entry name" value="TPR-like"/>
    <property type="match status" value="1"/>
</dbReference>
<keyword evidence="6" id="KW-0131">Cell cycle</keyword>
<sequence length="689" mass="80000">MTENNNKQPLVADVLLPEIEKQLIQDDSLWPNIKGLYVIHVTKKKQPVATWYLLLQGNTVQPIITTHKDMIKRAKVFKVKTIKIQVEDHDLLNFITGGLTGVKAYMAGRIKVRGDLVLAQKLEEVFEKAGGRENESRCEETCSEPTLRQVIATIETFTDDDNIITYTVEDIVNDINALRRPERLESFLKSNENDINLRDVGSHTLDTYIDITSLLDNEAEIQSQDHILLQKECVFGLFIRKCHVEFESMPDDRFYDLFRAFDMYCSHQAGDNIFTDQQEERWISEHNIVTFLRAQAEMIEKTGQSSIHPTVMHNYLRELEQCVPDVPYIHQMKYLNYALSKEHVQSLYHLHIYFDSSVNQGVEIQYALLNLGILEYKFGHFSDALFAFNDALTAARKNKDEYCLQEIQYWIETCRKNHYFQGSSSFTDDYLNNMKALTLARDMICRGDSNKHVFEILYKTSINIIMKDIEQMDRVQYLITALAWLRCGNSTLVSSYLELAKNVKDSRIEDIEKTVLLNAKMLELAGESEMAIDLIDMFTRQYPKESVLLMDWKITRANLLKQTNNRKREFESALGILDRIQEQIQKRDKASGLDTLLVMKAETYIQMGYHNGAIPILQKAMTQSKLAYNTRNFYIAVIKLVRIYIRSKNADLKRKAIIMLERVFPKVLLMKSKDLELDLRRTYAEATSQ</sequence>
<dbReference type="InterPro" id="IPR011990">
    <property type="entry name" value="TPR-like_helical_dom_sf"/>
</dbReference>
<evidence type="ECO:0000313" key="12">
    <source>
        <dbReference type="Proteomes" id="UP000252139"/>
    </source>
</evidence>
<evidence type="ECO:0000256" key="5">
    <source>
        <dbReference type="ARBA" id="ARBA00022786"/>
    </source>
</evidence>
<dbReference type="Gene3D" id="1.25.40.10">
    <property type="entry name" value="Tetratricopeptide repeat domain"/>
    <property type="match status" value="1"/>
</dbReference>
<evidence type="ECO:0000256" key="1">
    <source>
        <dbReference type="ARBA" id="ARBA00007450"/>
    </source>
</evidence>
<organism evidence="11 12">
    <name type="scientific">Rhizopus azygosporus</name>
    <name type="common">Rhizopus microsporus var. azygosporus</name>
    <dbReference type="NCBI Taxonomy" id="86630"/>
    <lineage>
        <taxon>Eukaryota</taxon>
        <taxon>Fungi</taxon>
        <taxon>Fungi incertae sedis</taxon>
        <taxon>Mucoromycota</taxon>
        <taxon>Mucoromycotina</taxon>
        <taxon>Mucoromycetes</taxon>
        <taxon>Mucorales</taxon>
        <taxon>Mucorineae</taxon>
        <taxon>Rhizopodaceae</taxon>
        <taxon>Rhizopus</taxon>
    </lineage>
</organism>
<evidence type="ECO:0000256" key="4">
    <source>
        <dbReference type="ARBA" id="ARBA00022776"/>
    </source>
</evidence>
<keyword evidence="5" id="KW-0833">Ubl conjugation pathway</keyword>
<dbReference type="Gene3D" id="3.30.1050.10">
    <property type="entry name" value="SCP2 sterol-binding domain"/>
    <property type="match status" value="1"/>
</dbReference>
<dbReference type="GO" id="GO:0070979">
    <property type="term" value="P:protein K11-linked ubiquitination"/>
    <property type="evidence" value="ECO:0007669"/>
    <property type="project" value="TreeGrafter"/>
</dbReference>
<dbReference type="PANTHER" id="PTHR12830">
    <property type="entry name" value="ANAPHASE-PROMOTING COMPLEX SUBUNIT 5"/>
    <property type="match status" value="1"/>
</dbReference>
<dbReference type="InterPro" id="IPR003033">
    <property type="entry name" value="SCP2_sterol-bd_dom"/>
</dbReference>
<dbReference type="UniPathway" id="UPA00143"/>
<evidence type="ECO:0000256" key="7">
    <source>
        <dbReference type="ARBA" id="ARBA00031069"/>
    </source>
</evidence>